<dbReference type="InterPro" id="IPR029045">
    <property type="entry name" value="ClpP/crotonase-like_dom_sf"/>
</dbReference>
<gene>
    <name evidence="2" type="ORF">ARMOST_13206</name>
</gene>
<evidence type="ECO:0000256" key="1">
    <source>
        <dbReference type="ARBA" id="ARBA00005254"/>
    </source>
</evidence>
<keyword evidence="3" id="KW-1185">Reference proteome</keyword>
<name>A0A284RM90_ARMOS</name>
<dbReference type="PANTHER" id="PTHR43684">
    <property type="match status" value="1"/>
</dbReference>
<dbReference type="Proteomes" id="UP000219338">
    <property type="component" value="Unassembled WGS sequence"/>
</dbReference>
<dbReference type="PANTHER" id="PTHR43684:SF4">
    <property type="entry name" value="ENOYL-COA HYDRATASE_ISOMERASE FAMILY PROTEIN (AFU_ORTHOLOGUE AFUA_1G01890)"/>
    <property type="match status" value="1"/>
</dbReference>
<accession>A0A284RM90</accession>
<dbReference type="OrthoDB" id="2018133at2759"/>
<dbReference type="CDD" id="cd06558">
    <property type="entry name" value="crotonase-like"/>
    <property type="match status" value="1"/>
</dbReference>
<protein>
    <submittedName>
        <fullName evidence="2">Related to enoyl-CoA hydratase/carnithine racemase</fullName>
    </submittedName>
</protein>
<dbReference type="EMBL" id="FUEG01000011">
    <property type="protein sequence ID" value="SJL09825.1"/>
    <property type="molecule type" value="Genomic_DNA"/>
</dbReference>
<dbReference type="STRING" id="47428.A0A284RM90"/>
<evidence type="ECO:0000313" key="3">
    <source>
        <dbReference type="Proteomes" id="UP000219338"/>
    </source>
</evidence>
<dbReference type="InterPro" id="IPR051053">
    <property type="entry name" value="ECH/Chromodomain_protein"/>
</dbReference>
<reference evidence="3" key="1">
    <citation type="journal article" date="2017" name="Nat. Ecol. Evol.">
        <title>Genome expansion and lineage-specific genetic innovations in the forest pathogenic fungi Armillaria.</title>
        <authorList>
            <person name="Sipos G."/>
            <person name="Prasanna A.N."/>
            <person name="Walter M.C."/>
            <person name="O'Connor E."/>
            <person name="Balint B."/>
            <person name="Krizsan K."/>
            <person name="Kiss B."/>
            <person name="Hess J."/>
            <person name="Varga T."/>
            <person name="Slot J."/>
            <person name="Riley R."/>
            <person name="Boka B."/>
            <person name="Rigling D."/>
            <person name="Barry K."/>
            <person name="Lee J."/>
            <person name="Mihaltcheva S."/>
            <person name="LaButti K."/>
            <person name="Lipzen A."/>
            <person name="Waldron R."/>
            <person name="Moloney N.M."/>
            <person name="Sperisen C."/>
            <person name="Kredics L."/>
            <person name="Vagvoelgyi C."/>
            <person name="Patrignani A."/>
            <person name="Fitzpatrick D."/>
            <person name="Nagy I."/>
            <person name="Doyle S."/>
            <person name="Anderson J.B."/>
            <person name="Grigoriev I.V."/>
            <person name="Gueldener U."/>
            <person name="Muensterkoetter M."/>
            <person name="Nagy L.G."/>
        </authorList>
    </citation>
    <scope>NUCLEOTIDE SEQUENCE [LARGE SCALE GENOMIC DNA]</scope>
    <source>
        <strain evidence="3">C18/9</strain>
    </source>
</reference>
<proteinExistence type="inferred from homology"/>
<evidence type="ECO:0000313" key="2">
    <source>
        <dbReference type="EMBL" id="SJL09825.1"/>
    </source>
</evidence>
<dbReference type="InterPro" id="IPR001753">
    <property type="entry name" value="Enoyl-CoA_hydra/iso"/>
</dbReference>
<organism evidence="2 3">
    <name type="scientific">Armillaria ostoyae</name>
    <name type="common">Armillaria root rot fungus</name>
    <dbReference type="NCBI Taxonomy" id="47428"/>
    <lineage>
        <taxon>Eukaryota</taxon>
        <taxon>Fungi</taxon>
        <taxon>Dikarya</taxon>
        <taxon>Basidiomycota</taxon>
        <taxon>Agaricomycotina</taxon>
        <taxon>Agaricomycetes</taxon>
        <taxon>Agaricomycetidae</taxon>
        <taxon>Agaricales</taxon>
        <taxon>Marasmiineae</taxon>
        <taxon>Physalacriaceae</taxon>
        <taxon>Armillaria</taxon>
    </lineage>
</organism>
<dbReference type="AlphaFoldDB" id="A0A284RM90"/>
<dbReference type="OMA" id="QALMCDV"/>
<dbReference type="Pfam" id="PF00378">
    <property type="entry name" value="ECH_1"/>
    <property type="match status" value="1"/>
</dbReference>
<sequence>MGYSALGFKEILVRLEDDSVAVVTINRASHFSLGLVNELIRIFELVDKDDRVRVVILTADPTAPAFCAGADLSRGWNGLSRDEKPSDFRDPGGRVAMAVHNCRKITISAVNGHAAGAGVTALQLPFDFRFVWSGAKITLPFIRRGVTPESLSSLLLPRLIGLSRAKALLLTGATVQPNSPHIQGLYHEVLPTREEVFPASLSFAKELAANTSQVSIAYAKGLLHHPGDTVEETFLLESRALAEASKSRDAEELTRAFFERRRPNLKDTVSKNMPEWYPWALSGIEDMVYAPKLLLLQSSSISRIANVYQCTLGQWHTSIFLSQKTGQPHAMRFGPSEAWLILLLPPTHKL</sequence>
<dbReference type="Gene3D" id="3.90.226.10">
    <property type="entry name" value="2-enoyl-CoA Hydratase, Chain A, domain 1"/>
    <property type="match status" value="1"/>
</dbReference>
<comment type="similarity">
    <text evidence="1">Belongs to the enoyl-CoA hydratase/isomerase family.</text>
</comment>
<dbReference type="SUPFAM" id="SSF52096">
    <property type="entry name" value="ClpP/crotonase"/>
    <property type="match status" value="1"/>
</dbReference>